<evidence type="ECO:0000256" key="1">
    <source>
        <dbReference type="SAM" id="Phobius"/>
    </source>
</evidence>
<evidence type="ECO:0000256" key="2">
    <source>
        <dbReference type="SAM" id="SignalP"/>
    </source>
</evidence>
<sequence>MEGRGVLVLIVGLSLLGTFQTAQSSGVQENSLFLPAFLWSDQSYFDGTHHTKYETMPAESVMKGLLHGLVQASNNTVLDARQPSLLLVFVGQQIRTKHLGGPESIESALAPLKKALGDSQSSLVLPYVTLSTKRAHLAVALQQGLSRAAYQGARIGQVAIAGPCAAALAETELISTAEVRAYLGKRADEREAGSTDVLVVCSSAAAGDASSEADCLVSEVAEMAEVHEAVKETTSDYLAAYLTDPSDGTRLGRTHRVLQALNEDPAAGNATTCNELCKTKAVIIETALIGLLLIVILLCGLSCEFQLDTPTKFEVARD</sequence>
<dbReference type="Proteomes" id="UP000054558">
    <property type="component" value="Unassembled WGS sequence"/>
</dbReference>
<feature type="transmembrane region" description="Helical" evidence="1">
    <location>
        <begin position="281"/>
        <end position="303"/>
    </location>
</feature>
<dbReference type="PANTHER" id="PTHR35285">
    <property type="entry name" value="2-C-METHYL-D-ERYTHRITOL 4-PHOSPHATE CYTIDYLYLTRANSFERASE"/>
    <property type="match status" value="1"/>
</dbReference>
<dbReference type="AlphaFoldDB" id="A0A1Y1HZT5"/>
<feature type="chain" id="PRO_5012733885" evidence="2">
    <location>
        <begin position="25"/>
        <end position="318"/>
    </location>
</feature>
<evidence type="ECO:0000313" key="4">
    <source>
        <dbReference type="Proteomes" id="UP000054558"/>
    </source>
</evidence>
<dbReference type="OrthoDB" id="2018140at2759"/>
<gene>
    <name evidence="3" type="ORF">KFL_000780300</name>
</gene>
<reference evidence="3 4" key="1">
    <citation type="journal article" date="2014" name="Nat. Commun.">
        <title>Klebsormidium flaccidum genome reveals primary factors for plant terrestrial adaptation.</title>
        <authorList>
            <person name="Hori K."/>
            <person name="Maruyama F."/>
            <person name="Fujisawa T."/>
            <person name="Togashi T."/>
            <person name="Yamamoto N."/>
            <person name="Seo M."/>
            <person name="Sato S."/>
            <person name="Yamada T."/>
            <person name="Mori H."/>
            <person name="Tajima N."/>
            <person name="Moriyama T."/>
            <person name="Ikeuchi M."/>
            <person name="Watanabe M."/>
            <person name="Wada H."/>
            <person name="Kobayashi K."/>
            <person name="Saito M."/>
            <person name="Masuda T."/>
            <person name="Sasaki-Sekimoto Y."/>
            <person name="Mashiguchi K."/>
            <person name="Awai K."/>
            <person name="Shimojima M."/>
            <person name="Masuda S."/>
            <person name="Iwai M."/>
            <person name="Nobusawa T."/>
            <person name="Narise T."/>
            <person name="Kondo S."/>
            <person name="Saito H."/>
            <person name="Sato R."/>
            <person name="Murakawa M."/>
            <person name="Ihara Y."/>
            <person name="Oshima-Yamada Y."/>
            <person name="Ohtaka K."/>
            <person name="Satoh M."/>
            <person name="Sonobe K."/>
            <person name="Ishii M."/>
            <person name="Ohtani R."/>
            <person name="Kanamori-Sato M."/>
            <person name="Honoki R."/>
            <person name="Miyazaki D."/>
            <person name="Mochizuki H."/>
            <person name="Umetsu J."/>
            <person name="Higashi K."/>
            <person name="Shibata D."/>
            <person name="Kamiya Y."/>
            <person name="Sato N."/>
            <person name="Nakamura Y."/>
            <person name="Tabata S."/>
            <person name="Ida S."/>
            <person name="Kurokawa K."/>
            <person name="Ohta H."/>
        </authorList>
    </citation>
    <scope>NUCLEOTIDE SEQUENCE [LARGE SCALE GENOMIC DNA]</scope>
    <source>
        <strain evidence="3 4">NIES-2285</strain>
    </source>
</reference>
<dbReference type="PANTHER" id="PTHR35285:SF1">
    <property type="entry name" value="2-C-METHYL-D-ERYTHRITOL 4-PHOSPHATE CYTIDYLYLTRANSFERASE"/>
    <property type="match status" value="1"/>
</dbReference>
<keyword evidence="1" id="KW-0812">Transmembrane</keyword>
<dbReference type="OMA" id="NGFGDNH"/>
<accession>A0A1Y1HZT5</accession>
<evidence type="ECO:0000313" key="3">
    <source>
        <dbReference type="EMBL" id="GAQ81368.1"/>
    </source>
</evidence>
<keyword evidence="1" id="KW-0472">Membrane</keyword>
<proteinExistence type="predicted"/>
<keyword evidence="4" id="KW-1185">Reference proteome</keyword>
<keyword evidence="1" id="KW-1133">Transmembrane helix</keyword>
<feature type="signal peptide" evidence="2">
    <location>
        <begin position="1"/>
        <end position="24"/>
    </location>
</feature>
<protein>
    <submittedName>
        <fullName evidence="3">Uncharacterized protein</fullName>
    </submittedName>
</protein>
<dbReference type="EMBL" id="DF237027">
    <property type="protein sequence ID" value="GAQ81368.1"/>
    <property type="molecule type" value="Genomic_DNA"/>
</dbReference>
<name>A0A1Y1HZT5_KLENI</name>
<organism evidence="3 4">
    <name type="scientific">Klebsormidium nitens</name>
    <name type="common">Green alga</name>
    <name type="synonym">Ulothrix nitens</name>
    <dbReference type="NCBI Taxonomy" id="105231"/>
    <lineage>
        <taxon>Eukaryota</taxon>
        <taxon>Viridiplantae</taxon>
        <taxon>Streptophyta</taxon>
        <taxon>Klebsormidiophyceae</taxon>
        <taxon>Klebsormidiales</taxon>
        <taxon>Klebsormidiaceae</taxon>
        <taxon>Klebsormidium</taxon>
    </lineage>
</organism>
<keyword evidence="2" id="KW-0732">Signal</keyword>